<dbReference type="RefSeq" id="WP_073600507.1">
    <property type="nucleotide sequence ID" value="NZ_MRCB01000020.1"/>
</dbReference>
<dbReference type="GO" id="GO:0004622">
    <property type="term" value="F:phosphatidylcholine lysophospholipase activity"/>
    <property type="evidence" value="ECO:0007669"/>
    <property type="project" value="TreeGrafter"/>
</dbReference>
<evidence type="ECO:0000313" key="3">
    <source>
        <dbReference type="EMBL" id="OKH21463.1"/>
    </source>
</evidence>
<gene>
    <name evidence="3" type="ORF">NIES593_15855</name>
</gene>
<dbReference type="Pfam" id="PF13472">
    <property type="entry name" value="Lipase_GDSL_2"/>
    <property type="match status" value="1"/>
</dbReference>
<dbReference type="PANTHER" id="PTHR30383">
    <property type="entry name" value="THIOESTERASE 1/PROTEASE 1/LYSOPHOSPHOLIPASE L1"/>
    <property type="match status" value="1"/>
</dbReference>
<feature type="domain" description="SGNH hydrolase-type esterase" evidence="2">
    <location>
        <begin position="87"/>
        <end position="244"/>
    </location>
</feature>
<dbReference type="OrthoDB" id="2513075at2"/>
<evidence type="ECO:0000256" key="1">
    <source>
        <dbReference type="SAM" id="Phobius"/>
    </source>
</evidence>
<keyword evidence="1" id="KW-0812">Transmembrane</keyword>
<accession>A0A1U7HD05</accession>
<name>A0A1U7HD05_9CYAN</name>
<dbReference type="InterPro" id="IPR013830">
    <property type="entry name" value="SGNH_hydro"/>
</dbReference>
<dbReference type="EMBL" id="MRCB01000020">
    <property type="protein sequence ID" value="OKH21463.1"/>
    <property type="molecule type" value="Genomic_DNA"/>
</dbReference>
<keyword evidence="4" id="KW-1185">Reference proteome</keyword>
<keyword evidence="1" id="KW-0472">Membrane</keyword>
<protein>
    <submittedName>
        <fullName evidence="3">G-D-S-L family lipolytic protein</fullName>
    </submittedName>
</protein>
<dbReference type="Proteomes" id="UP000186868">
    <property type="component" value="Unassembled WGS sequence"/>
</dbReference>
<dbReference type="InterPro" id="IPR051532">
    <property type="entry name" value="Ester_Hydrolysis_Enzymes"/>
</dbReference>
<dbReference type="InterPro" id="IPR036514">
    <property type="entry name" value="SGNH_hydro_sf"/>
</dbReference>
<proteinExistence type="predicted"/>
<evidence type="ECO:0000313" key="4">
    <source>
        <dbReference type="Proteomes" id="UP000186868"/>
    </source>
</evidence>
<reference evidence="3 4" key="1">
    <citation type="submission" date="2016-11" db="EMBL/GenBank/DDBJ databases">
        <title>Draft Genome Sequences of Nine Cyanobacterial Strains from Diverse Habitats.</title>
        <authorList>
            <person name="Zhu T."/>
            <person name="Hou S."/>
            <person name="Lu X."/>
            <person name="Hess W.R."/>
        </authorList>
    </citation>
    <scope>NUCLEOTIDE SEQUENCE [LARGE SCALE GENOMIC DNA]</scope>
    <source>
        <strain evidence="3 4">NIES-593</strain>
    </source>
</reference>
<dbReference type="Gene3D" id="3.40.50.1110">
    <property type="entry name" value="SGNH hydrolase"/>
    <property type="match status" value="1"/>
</dbReference>
<dbReference type="SUPFAM" id="SSF52266">
    <property type="entry name" value="SGNH hydrolase"/>
    <property type="match status" value="1"/>
</dbReference>
<dbReference type="PANTHER" id="PTHR30383:SF5">
    <property type="entry name" value="SGNH HYDROLASE-TYPE ESTERASE DOMAIN-CONTAINING PROTEIN"/>
    <property type="match status" value="1"/>
</dbReference>
<evidence type="ECO:0000259" key="2">
    <source>
        <dbReference type="Pfam" id="PF13472"/>
    </source>
</evidence>
<comment type="caution">
    <text evidence="3">The sequence shown here is derived from an EMBL/GenBank/DDBJ whole genome shotgun (WGS) entry which is preliminary data.</text>
</comment>
<keyword evidence="1" id="KW-1133">Transmembrane helix</keyword>
<organism evidence="3 4">
    <name type="scientific">Hydrococcus rivularis NIES-593</name>
    <dbReference type="NCBI Taxonomy" id="1921803"/>
    <lineage>
        <taxon>Bacteria</taxon>
        <taxon>Bacillati</taxon>
        <taxon>Cyanobacteriota</taxon>
        <taxon>Cyanophyceae</taxon>
        <taxon>Pleurocapsales</taxon>
        <taxon>Hydrococcaceae</taxon>
        <taxon>Hydrococcus</taxon>
    </lineage>
</organism>
<sequence>MLSKNKTLLLISIGLNILFIALGITFTIRRGGMSYIVRRLPFLETSSQKNSNRAKEVPRQNTYRSTYYQMRYSIFKTLPDTEGEMILLGDSLTDQGEWQELFKNANIKNRGINGETTDGIIERINEILETNPQKIFLMIGVNDFWNESKTISIVVNNYRIILSTIKKNAPETQVFVQSILPVNQAQYKIKLDNKELGAFNDRLKILAKEFSYEYIDLHSHFLDEQNQLSSRYTSDGVHLNGEGYLLWKKLIEKYI</sequence>
<dbReference type="STRING" id="1921803.NIES593_15855"/>
<feature type="transmembrane region" description="Helical" evidence="1">
    <location>
        <begin position="7"/>
        <end position="28"/>
    </location>
</feature>
<dbReference type="AlphaFoldDB" id="A0A1U7HD05"/>